<reference evidence="4" key="1">
    <citation type="submission" date="2019-04" db="EMBL/GenBank/DDBJ databases">
        <title>Evolution of Biomass-Degrading Anaerobic Consortia Revealed by Metagenomics.</title>
        <authorList>
            <person name="Peng X."/>
        </authorList>
    </citation>
    <scope>NUCLEOTIDE SEQUENCE</scope>
    <source>
        <strain evidence="4">SIG551</strain>
    </source>
</reference>
<dbReference type="RefSeq" id="WP_020073567.1">
    <property type="nucleotide sequence ID" value="NZ_JBKWRC010000006.1"/>
</dbReference>
<feature type="domain" description="Double zinc ribbon" evidence="3">
    <location>
        <begin position="10"/>
        <end position="42"/>
    </location>
</feature>
<dbReference type="Proteomes" id="UP000754750">
    <property type="component" value="Unassembled WGS sequence"/>
</dbReference>
<evidence type="ECO:0000313" key="4">
    <source>
        <dbReference type="EMBL" id="MBE6833786.1"/>
    </source>
</evidence>
<dbReference type="CDD" id="cd06223">
    <property type="entry name" value="PRTases_typeI"/>
    <property type="match status" value="1"/>
</dbReference>
<evidence type="ECO:0000259" key="3">
    <source>
        <dbReference type="Pfam" id="PF18912"/>
    </source>
</evidence>
<organism evidence="4 5">
    <name type="scientific">Faecalispora sporosphaeroides</name>
    <dbReference type="NCBI Taxonomy" id="1549"/>
    <lineage>
        <taxon>Bacteria</taxon>
        <taxon>Bacillati</taxon>
        <taxon>Bacillota</taxon>
        <taxon>Clostridia</taxon>
        <taxon>Eubacteriales</taxon>
        <taxon>Oscillospiraceae</taxon>
        <taxon>Faecalispora</taxon>
    </lineage>
</organism>
<proteinExistence type="inferred from homology"/>
<dbReference type="Gene3D" id="3.40.50.2020">
    <property type="match status" value="1"/>
</dbReference>
<comment type="caution">
    <text evidence="4">The sequence shown here is derived from an EMBL/GenBank/DDBJ whole genome shotgun (WGS) entry which is preliminary data.</text>
</comment>
<dbReference type="SUPFAM" id="SSF53271">
    <property type="entry name" value="PRTase-like"/>
    <property type="match status" value="1"/>
</dbReference>
<dbReference type="EMBL" id="SVNY01000004">
    <property type="protein sequence ID" value="MBE6833786.1"/>
    <property type="molecule type" value="Genomic_DNA"/>
</dbReference>
<sequence length="229" mass="25893">MKCKSLWDGVLEFFYPPRCLLCRNIVPPGRECCEACEKALLPANWSVRMIEPETGKTFVCVAPDPYDGPLRKAMLDFKFHNMPKHARFFAQRIFSQLRQSPFLTRADFVASVPLSRERLRQRGYNQSERIARELAALAGLPYFTVLEKHVENREQHRLHKKDRRQNVRGVYRILPGVPVEGCRILLVDDILTTGATLGECAAVLYAAGAKEVLCAAACRVSAQPESISC</sequence>
<dbReference type="InterPro" id="IPR000836">
    <property type="entry name" value="PRTase_dom"/>
</dbReference>
<dbReference type="Pfam" id="PF18912">
    <property type="entry name" value="DZR_2"/>
    <property type="match status" value="1"/>
</dbReference>
<dbReference type="AlphaFoldDB" id="A0A928KVR0"/>
<comment type="similarity">
    <text evidence="1">Belongs to the ComF/GntX family.</text>
</comment>
<evidence type="ECO:0000313" key="5">
    <source>
        <dbReference type="Proteomes" id="UP000754750"/>
    </source>
</evidence>
<name>A0A928KVR0_9FIRM</name>
<protein>
    <submittedName>
        <fullName evidence="4">ComF family protein</fullName>
    </submittedName>
</protein>
<dbReference type="Pfam" id="PF00156">
    <property type="entry name" value="Pribosyltran"/>
    <property type="match status" value="1"/>
</dbReference>
<dbReference type="PANTHER" id="PTHR47505">
    <property type="entry name" value="DNA UTILIZATION PROTEIN YHGH"/>
    <property type="match status" value="1"/>
</dbReference>
<dbReference type="PANTHER" id="PTHR47505:SF1">
    <property type="entry name" value="DNA UTILIZATION PROTEIN YHGH"/>
    <property type="match status" value="1"/>
</dbReference>
<accession>A0A928KVR0</accession>
<evidence type="ECO:0000259" key="2">
    <source>
        <dbReference type="Pfam" id="PF00156"/>
    </source>
</evidence>
<dbReference type="InterPro" id="IPR029057">
    <property type="entry name" value="PRTase-like"/>
</dbReference>
<dbReference type="InterPro" id="IPR051910">
    <property type="entry name" value="ComF/GntX_DNA_util-trans"/>
</dbReference>
<gene>
    <name evidence="4" type="ORF">E7512_09440</name>
</gene>
<dbReference type="InterPro" id="IPR044005">
    <property type="entry name" value="DZR_2"/>
</dbReference>
<evidence type="ECO:0000256" key="1">
    <source>
        <dbReference type="ARBA" id="ARBA00008007"/>
    </source>
</evidence>
<feature type="domain" description="Phosphoribosyltransferase" evidence="2">
    <location>
        <begin position="166"/>
        <end position="225"/>
    </location>
</feature>